<dbReference type="PANTHER" id="PTHR10903">
    <property type="entry name" value="GTPASE, IMAP FAMILY MEMBER-RELATED"/>
    <property type="match status" value="1"/>
</dbReference>
<feature type="region of interest" description="Disordered" evidence="16">
    <location>
        <begin position="229"/>
        <end position="264"/>
    </location>
</feature>
<dbReference type="InterPro" id="IPR027417">
    <property type="entry name" value="P-loop_NTPase"/>
</dbReference>
<evidence type="ECO:0000256" key="2">
    <source>
        <dbReference type="ARBA" id="ARBA00004240"/>
    </source>
</evidence>
<keyword evidence="6" id="KW-0963">Cytoplasm</keyword>
<keyword evidence="11" id="KW-0496">Mitochondrion</keyword>
<comment type="similarity">
    <text evidence="5">Belongs to the TRAFAC class TrmE-Era-EngA-EngB-Septin-like GTPase superfamily. AIG1/Toc34/Toc159-like paraseptin GTPase family. IAN subfamily.</text>
</comment>
<comment type="subcellular location">
    <subcellularLocation>
        <location evidence="3">Cytoplasm</location>
        <location evidence="3">Cytosol</location>
    </subcellularLocation>
    <subcellularLocation>
        <location evidence="2">Endoplasmic reticulum</location>
    </subcellularLocation>
    <subcellularLocation>
        <location evidence="4">Golgi apparatus</location>
    </subcellularLocation>
    <subcellularLocation>
        <location evidence="1">Mitochondrion</location>
    </subcellularLocation>
</comment>
<evidence type="ECO:0000256" key="16">
    <source>
        <dbReference type="SAM" id="MobiDB-lite"/>
    </source>
</evidence>
<dbReference type="InParanoid" id="A0A3P8YF43"/>
<dbReference type="PANTHER" id="PTHR10903:SF170">
    <property type="entry name" value="GTPASE IMAP FAMILY MEMBER 7"/>
    <property type="match status" value="1"/>
</dbReference>
<dbReference type="Proteomes" id="UP000265140">
    <property type="component" value="Chromosome 3"/>
</dbReference>
<keyword evidence="19" id="KW-1185">Reference proteome</keyword>
<evidence type="ECO:0000313" key="19">
    <source>
        <dbReference type="Proteomes" id="UP000265140"/>
    </source>
</evidence>
<dbReference type="GO" id="GO:0005525">
    <property type="term" value="F:GTP binding"/>
    <property type="evidence" value="ECO:0007669"/>
    <property type="project" value="UniProtKB-KW"/>
</dbReference>
<reference evidence="18" key="4">
    <citation type="submission" date="2025-09" db="UniProtKB">
        <authorList>
            <consortium name="Ensembl"/>
        </authorList>
    </citation>
    <scope>IDENTIFICATION</scope>
</reference>
<evidence type="ECO:0000256" key="13">
    <source>
        <dbReference type="ARBA" id="ARBA00056809"/>
    </source>
</evidence>
<accession>A0A3P8YF43</accession>
<dbReference type="GO" id="GO:0005739">
    <property type="term" value="C:mitochondrion"/>
    <property type="evidence" value="ECO:0007669"/>
    <property type="project" value="UniProtKB-SubCell"/>
</dbReference>
<dbReference type="Ensembl" id="ENSELUT00000024232.3">
    <property type="protein sequence ID" value="ENSELUP00000015194.3"/>
    <property type="gene ID" value="ENSELUG00000005314.3"/>
</dbReference>
<keyword evidence="9" id="KW-0256">Endoplasmic reticulum</keyword>
<dbReference type="FunFam" id="3.40.50.300:FF:000536">
    <property type="entry name" value="GTPase IMAP family member 8"/>
    <property type="match status" value="1"/>
</dbReference>
<dbReference type="AlphaFoldDB" id="A0A3P8YF43"/>
<reference evidence="19" key="1">
    <citation type="journal article" date="2014" name="PLoS ONE">
        <title>The genome and linkage map of the northern pike (Esox lucius): conserved synteny revealed between the salmonid sister group and the Neoteleostei.</title>
        <authorList>
            <person name="Rondeau E.B."/>
            <person name="Minkley D.R."/>
            <person name="Leong J.S."/>
            <person name="Messmer A.M."/>
            <person name="Jantzen J.R."/>
            <person name="von Schalburg K.R."/>
            <person name="Lemon C."/>
            <person name="Bird N.H."/>
            <person name="Koop B.F."/>
        </authorList>
    </citation>
    <scope>NUCLEOTIDE SEQUENCE</scope>
</reference>
<evidence type="ECO:0000256" key="7">
    <source>
        <dbReference type="ARBA" id="ARBA00022737"/>
    </source>
</evidence>
<evidence type="ECO:0000256" key="15">
    <source>
        <dbReference type="ARBA" id="ARBA00077278"/>
    </source>
</evidence>
<keyword evidence="12" id="KW-0342">GTP-binding</keyword>
<dbReference type="GeneTree" id="ENSGT00940000164100"/>
<dbReference type="GO" id="GO:0005783">
    <property type="term" value="C:endoplasmic reticulum"/>
    <property type="evidence" value="ECO:0007669"/>
    <property type="project" value="UniProtKB-SubCell"/>
</dbReference>
<evidence type="ECO:0000256" key="4">
    <source>
        <dbReference type="ARBA" id="ARBA00004555"/>
    </source>
</evidence>
<organism evidence="18 19">
    <name type="scientific">Esox lucius</name>
    <name type="common">Northern pike</name>
    <dbReference type="NCBI Taxonomy" id="8010"/>
    <lineage>
        <taxon>Eukaryota</taxon>
        <taxon>Metazoa</taxon>
        <taxon>Chordata</taxon>
        <taxon>Craniata</taxon>
        <taxon>Vertebrata</taxon>
        <taxon>Euteleostomi</taxon>
        <taxon>Actinopterygii</taxon>
        <taxon>Neopterygii</taxon>
        <taxon>Teleostei</taxon>
        <taxon>Protacanthopterygii</taxon>
        <taxon>Esociformes</taxon>
        <taxon>Esocidae</taxon>
        <taxon>Esox</taxon>
    </lineage>
</organism>
<keyword evidence="8" id="KW-0547">Nucleotide-binding</keyword>
<keyword evidence="7" id="KW-0677">Repeat</keyword>
<dbReference type="CDD" id="cd01852">
    <property type="entry name" value="AIG1"/>
    <property type="match status" value="1"/>
</dbReference>
<evidence type="ECO:0000256" key="9">
    <source>
        <dbReference type="ARBA" id="ARBA00022824"/>
    </source>
</evidence>
<dbReference type="Gene3D" id="3.40.50.300">
    <property type="entry name" value="P-loop containing nucleotide triphosphate hydrolases"/>
    <property type="match status" value="1"/>
</dbReference>
<evidence type="ECO:0000256" key="6">
    <source>
        <dbReference type="ARBA" id="ARBA00022490"/>
    </source>
</evidence>
<comment type="function">
    <text evidence="13">Exerts an anti-apoptotic effect in the immune system and is involved in responses to infections.</text>
</comment>
<dbReference type="SUPFAM" id="SSF52540">
    <property type="entry name" value="P-loop containing nucleoside triphosphate hydrolases"/>
    <property type="match status" value="1"/>
</dbReference>
<reference evidence="18" key="3">
    <citation type="submission" date="2025-08" db="UniProtKB">
        <authorList>
            <consortium name="Ensembl"/>
        </authorList>
    </citation>
    <scope>IDENTIFICATION</scope>
</reference>
<feature type="domain" description="AIG1-type G" evidence="17">
    <location>
        <begin position="7"/>
        <end position="208"/>
    </location>
</feature>
<dbReference type="InterPro" id="IPR006703">
    <property type="entry name" value="G_AIG1"/>
</dbReference>
<name>A0A3P8YF43_ESOLU</name>
<dbReference type="GO" id="GO:0005794">
    <property type="term" value="C:Golgi apparatus"/>
    <property type="evidence" value="ECO:0007669"/>
    <property type="project" value="UniProtKB-SubCell"/>
</dbReference>
<dbReference type="PROSITE" id="PS51720">
    <property type="entry name" value="G_AIG1"/>
    <property type="match status" value="1"/>
</dbReference>
<keyword evidence="10" id="KW-0333">Golgi apparatus</keyword>
<evidence type="ECO:0000256" key="8">
    <source>
        <dbReference type="ARBA" id="ARBA00022741"/>
    </source>
</evidence>
<evidence type="ECO:0000256" key="10">
    <source>
        <dbReference type="ARBA" id="ARBA00023034"/>
    </source>
</evidence>
<sequence length="264" mass="30054">ETQREYSTCLRVVMIGKTGNGKSASGNTILGREEFPSETSTDSTTAVCQKGLGKLDGRTVAVVDTPGLFDTGLSNKDVQQEIVKCISLSAPGPHVFIIVLCIGRITQEELDTLDLIEETFGQQSRQFSLVLFTRGDDLGKKSIQDFVETSKNAKLKKLIRDCGDRFHVFNNKETKDCTQVTELFKKIDKMVLENKGSFYTSNMFQKMASIKQKQEKYWKSKMMEIKREKHLSLSQKDHEEKEKEEKEERRVEDKIGKNKECYKG</sequence>
<evidence type="ECO:0000313" key="18">
    <source>
        <dbReference type="Ensembl" id="ENSELUP00000015194.3"/>
    </source>
</evidence>
<proteinExistence type="inferred from homology"/>
<dbReference type="OMA" id="HASFTGD"/>
<evidence type="ECO:0000259" key="17">
    <source>
        <dbReference type="PROSITE" id="PS51720"/>
    </source>
</evidence>
<dbReference type="GO" id="GO:0005829">
    <property type="term" value="C:cytosol"/>
    <property type="evidence" value="ECO:0007669"/>
    <property type="project" value="UniProtKB-SubCell"/>
</dbReference>
<dbReference type="Bgee" id="ENSELUG00000005314">
    <property type="expression patterns" value="Expressed in heart and 1 other cell type or tissue"/>
</dbReference>
<evidence type="ECO:0000256" key="12">
    <source>
        <dbReference type="ARBA" id="ARBA00023134"/>
    </source>
</evidence>
<protein>
    <recommendedName>
        <fullName evidence="14">GTPase IMAP family member 8</fullName>
    </recommendedName>
    <alternativeName>
        <fullName evidence="15">Immune-associated nucleotide-binding protein 9</fullName>
    </alternativeName>
</protein>
<reference evidence="18" key="2">
    <citation type="submission" date="2020-02" db="EMBL/GenBank/DDBJ databases">
        <title>Esox lucius (northern pike) genome, fEsoLuc1, primary haplotype.</title>
        <authorList>
            <person name="Myers G."/>
            <person name="Karagic N."/>
            <person name="Meyer A."/>
            <person name="Pippel M."/>
            <person name="Reichard M."/>
            <person name="Winkler S."/>
            <person name="Tracey A."/>
            <person name="Sims Y."/>
            <person name="Howe K."/>
            <person name="Rhie A."/>
            <person name="Formenti G."/>
            <person name="Durbin R."/>
            <person name="Fedrigo O."/>
            <person name="Jarvis E.D."/>
        </authorList>
    </citation>
    <scope>NUCLEOTIDE SEQUENCE [LARGE SCALE GENOMIC DNA]</scope>
</reference>
<evidence type="ECO:0000256" key="14">
    <source>
        <dbReference type="ARBA" id="ARBA00073539"/>
    </source>
</evidence>
<evidence type="ECO:0000256" key="11">
    <source>
        <dbReference type="ARBA" id="ARBA00023128"/>
    </source>
</evidence>
<evidence type="ECO:0000256" key="1">
    <source>
        <dbReference type="ARBA" id="ARBA00004173"/>
    </source>
</evidence>
<dbReference type="Pfam" id="PF04548">
    <property type="entry name" value="AIG1"/>
    <property type="match status" value="1"/>
</dbReference>
<evidence type="ECO:0000256" key="3">
    <source>
        <dbReference type="ARBA" id="ARBA00004514"/>
    </source>
</evidence>
<evidence type="ECO:0000256" key="5">
    <source>
        <dbReference type="ARBA" id="ARBA00008535"/>
    </source>
</evidence>
<dbReference type="InterPro" id="IPR045058">
    <property type="entry name" value="GIMA/IAN/Toc"/>
</dbReference>